<keyword evidence="8" id="KW-0274">FAD</keyword>
<comment type="caution">
    <text evidence="14">The sequence shown here is derived from an EMBL/GenBank/DDBJ whole genome shotgun (WGS) entry which is preliminary data.</text>
</comment>
<dbReference type="GO" id="GO:0004368">
    <property type="term" value="F:glycerol-3-phosphate dehydrogenase (quinone) activity"/>
    <property type="evidence" value="ECO:0007669"/>
    <property type="project" value="UniProtKB-EC"/>
</dbReference>
<dbReference type="InterPro" id="IPR031656">
    <property type="entry name" value="DAO_C"/>
</dbReference>
<evidence type="ECO:0000256" key="4">
    <source>
        <dbReference type="ARBA" id="ARBA00013029"/>
    </source>
</evidence>
<name>A0A7Y9UV42_9ACTN</name>
<dbReference type="Gene3D" id="1.10.8.870">
    <property type="entry name" value="Alpha-glycerophosphate oxidase, cap domain"/>
    <property type="match status" value="1"/>
</dbReference>
<evidence type="ECO:0000256" key="8">
    <source>
        <dbReference type="ARBA" id="ARBA00022827"/>
    </source>
</evidence>
<dbReference type="PANTHER" id="PTHR11985">
    <property type="entry name" value="GLYCEROL-3-PHOSPHATE DEHYDROGENASE"/>
    <property type="match status" value="1"/>
</dbReference>
<dbReference type="Proteomes" id="UP000544110">
    <property type="component" value="Unassembled WGS sequence"/>
</dbReference>
<comment type="catalytic activity">
    <reaction evidence="10 11">
        <text>a quinone + sn-glycerol 3-phosphate = dihydroxyacetone phosphate + a quinol</text>
        <dbReference type="Rhea" id="RHEA:18977"/>
        <dbReference type="ChEBI" id="CHEBI:24646"/>
        <dbReference type="ChEBI" id="CHEBI:57597"/>
        <dbReference type="ChEBI" id="CHEBI:57642"/>
        <dbReference type="ChEBI" id="CHEBI:132124"/>
        <dbReference type="EC" id="1.1.5.3"/>
    </reaction>
</comment>
<evidence type="ECO:0000256" key="3">
    <source>
        <dbReference type="ARBA" id="ARBA00007330"/>
    </source>
</evidence>
<evidence type="ECO:0000256" key="7">
    <source>
        <dbReference type="ARBA" id="ARBA00022798"/>
    </source>
</evidence>
<evidence type="ECO:0000256" key="2">
    <source>
        <dbReference type="ARBA" id="ARBA00004496"/>
    </source>
</evidence>
<keyword evidence="15" id="KW-1185">Reference proteome</keyword>
<dbReference type="PROSITE" id="PS00977">
    <property type="entry name" value="FAD_G3PDH_1"/>
    <property type="match status" value="1"/>
</dbReference>
<dbReference type="PANTHER" id="PTHR11985:SF31">
    <property type="entry name" value="GLYCEROL-3-PHOSPHATE DEHYDROGENASE 2"/>
    <property type="match status" value="1"/>
</dbReference>
<dbReference type="InterPro" id="IPR000447">
    <property type="entry name" value="G3P_DH_FAD-dep"/>
</dbReference>
<dbReference type="PROSITE" id="PS00978">
    <property type="entry name" value="FAD_G3PDH_2"/>
    <property type="match status" value="1"/>
</dbReference>
<sequence>MSAAHDLPTTARPLSPEQRAADLRAMTEGELDVLVIGGGVVGTGAALDAVTRGLRVGLLEARDWAAGTSSGSSKLVHGGLRYLEQLDFGLVREALRERSLILHHLCPHLARPVPFLYPLTHRVWERFYVGSGIALYDTLGGRKGVPGHRHLSRRQALREFPGLRADTLVGAIQYHDGQVDDARHTMFLARTAVHHGALAASSARVTGFLTEAGRVVGARVHDLETGEDLEVRARHVVNAAGVWTDEIQDMAGGRGSFGVRASKGVHVLVPRERIQSSTGLISKTATSVLFLIPWGRHWVIGTTDTDWSLDLAHPAASRADLDYLLEQANRLLAHPLTHDDVVGVYAGLRPLLAGESDATSKLSREHAVVSPVPGLTIVAGGKYTTYRVMARDAVDAAVAELPDAVPSSCTEKVRLVGADGYEADWNRRHRLAAEHGLHVARVEDLLHRHGSLVHEVLALLRADPDLARPLAHAPDHLRAEVVQAVRAEGALHLDDVLARRTRISITVPDRGVEAAEEVAELVAPVLGWDQVRAAREVRAYRERVAAERASQAEPDDSRADAARLVAADLRTGA</sequence>
<organism evidence="14 15">
    <name type="scientific">Nocardioides perillae</name>
    <dbReference type="NCBI Taxonomy" id="1119534"/>
    <lineage>
        <taxon>Bacteria</taxon>
        <taxon>Bacillati</taxon>
        <taxon>Actinomycetota</taxon>
        <taxon>Actinomycetes</taxon>
        <taxon>Propionibacteriales</taxon>
        <taxon>Nocardioidaceae</taxon>
        <taxon>Nocardioides</taxon>
    </lineage>
</organism>
<dbReference type="SUPFAM" id="SSF51905">
    <property type="entry name" value="FAD/NAD(P)-binding domain"/>
    <property type="match status" value="1"/>
</dbReference>
<dbReference type="EMBL" id="JACCAC010000001">
    <property type="protein sequence ID" value="NYG55230.1"/>
    <property type="molecule type" value="Genomic_DNA"/>
</dbReference>
<proteinExistence type="inferred from homology"/>
<comment type="similarity">
    <text evidence="3 11">Belongs to the FAD-dependent glycerol-3-phosphate dehydrogenase family.</text>
</comment>
<dbReference type="GO" id="GO:0046168">
    <property type="term" value="P:glycerol-3-phosphate catabolic process"/>
    <property type="evidence" value="ECO:0007669"/>
    <property type="project" value="TreeGrafter"/>
</dbReference>
<keyword evidence="9 11" id="KW-0560">Oxidoreductase</keyword>
<dbReference type="AlphaFoldDB" id="A0A7Y9UV42"/>
<dbReference type="GO" id="GO:0006071">
    <property type="term" value="P:glycerol metabolic process"/>
    <property type="evidence" value="ECO:0007669"/>
    <property type="project" value="UniProtKB-KW"/>
</dbReference>
<evidence type="ECO:0000256" key="6">
    <source>
        <dbReference type="ARBA" id="ARBA00022630"/>
    </source>
</evidence>
<evidence type="ECO:0000256" key="9">
    <source>
        <dbReference type="ARBA" id="ARBA00023002"/>
    </source>
</evidence>
<dbReference type="GO" id="GO:0009331">
    <property type="term" value="C:glycerol-3-phosphate dehydrogenase (FAD) complex"/>
    <property type="evidence" value="ECO:0007669"/>
    <property type="project" value="UniProtKB-UniRule"/>
</dbReference>
<dbReference type="PRINTS" id="PR01001">
    <property type="entry name" value="FADG3PDH"/>
</dbReference>
<keyword evidence="6 11" id="KW-0285">Flavoprotein</keyword>
<reference evidence="14 15" key="1">
    <citation type="submission" date="2020-07" db="EMBL/GenBank/DDBJ databases">
        <title>Sequencing the genomes of 1000 actinobacteria strains.</title>
        <authorList>
            <person name="Klenk H.-P."/>
        </authorList>
    </citation>
    <scope>NUCLEOTIDE SEQUENCE [LARGE SCALE GENOMIC DNA]</scope>
    <source>
        <strain evidence="14 15">DSM 24552</strain>
    </source>
</reference>
<feature type="domain" description="FAD dependent oxidoreductase" evidence="12">
    <location>
        <begin position="32"/>
        <end position="385"/>
    </location>
</feature>
<dbReference type="InterPro" id="IPR036188">
    <property type="entry name" value="FAD/NAD-bd_sf"/>
</dbReference>
<keyword evidence="7" id="KW-0319">Glycerol metabolism</keyword>
<evidence type="ECO:0000256" key="11">
    <source>
        <dbReference type="RuleBase" id="RU361217"/>
    </source>
</evidence>
<evidence type="ECO:0000313" key="14">
    <source>
        <dbReference type="EMBL" id="NYG55230.1"/>
    </source>
</evidence>
<comment type="subcellular location">
    <subcellularLocation>
        <location evidence="2">Cytoplasm</location>
    </subcellularLocation>
</comment>
<evidence type="ECO:0000259" key="13">
    <source>
        <dbReference type="Pfam" id="PF16901"/>
    </source>
</evidence>
<protein>
    <recommendedName>
        <fullName evidence="4 11">Glycerol-3-phosphate dehydrogenase</fullName>
        <ecNumber evidence="4 11">1.1.5.3</ecNumber>
    </recommendedName>
</protein>
<comment type="cofactor">
    <cofactor evidence="1 11">
        <name>FAD</name>
        <dbReference type="ChEBI" id="CHEBI:57692"/>
    </cofactor>
</comment>
<evidence type="ECO:0000259" key="12">
    <source>
        <dbReference type="Pfam" id="PF01266"/>
    </source>
</evidence>
<feature type="domain" description="Alpha-glycerophosphate oxidase C-terminal" evidence="13">
    <location>
        <begin position="408"/>
        <end position="532"/>
    </location>
</feature>
<dbReference type="Pfam" id="PF16901">
    <property type="entry name" value="DAO_C"/>
    <property type="match status" value="1"/>
</dbReference>
<evidence type="ECO:0000256" key="1">
    <source>
        <dbReference type="ARBA" id="ARBA00001974"/>
    </source>
</evidence>
<evidence type="ECO:0000313" key="15">
    <source>
        <dbReference type="Proteomes" id="UP000544110"/>
    </source>
</evidence>
<evidence type="ECO:0000256" key="5">
    <source>
        <dbReference type="ARBA" id="ARBA00022490"/>
    </source>
</evidence>
<dbReference type="InterPro" id="IPR006076">
    <property type="entry name" value="FAD-dep_OxRdtase"/>
</dbReference>
<keyword evidence="5" id="KW-0963">Cytoplasm</keyword>
<gene>
    <name evidence="14" type="ORF">BJ989_001534</name>
</gene>
<evidence type="ECO:0000256" key="10">
    <source>
        <dbReference type="ARBA" id="ARBA00049055"/>
    </source>
</evidence>
<dbReference type="Pfam" id="PF01266">
    <property type="entry name" value="DAO"/>
    <property type="match status" value="1"/>
</dbReference>
<dbReference type="InterPro" id="IPR038299">
    <property type="entry name" value="DAO_C_sf"/>
</dbReference>
<dbReference type="Gene3D" id="3.30.9.10">
    <property type="entry name" value="D-Amino Acid Oxidase, subunit A, domain 2"/>
    <property type="match status" value="1"/>
</dbReference>
<accession>A0A7Y9UV42</accession>
<dbReference type="Gene3D" id="3.50.50.60">
    <property type="entry name" value="FAD/NAD(P)-binding domain"/>
    <property type="match status" value="1"/>
</dbReference>
<dbReference type="EC" id="1.1.5.3" evidence="4 11"/>
<dbReference type="FunFam" id="1.10.8.870:FF:000003">
    <property type="entry name" value="Glycerol-3-phosphate dehydrogenase"/>
    <property type="match status" value="1"/>
</dbReference>